<dbReference type="OrthoDB" id="9809969at2"/>
<comment type="caution">
    <text evidence="2">The sequence shown here is derived from an EMBL/GenBank/DDBJ whole genome shotgun (WGS) entry which is preliminary data.</text>
</comment>
<feature type="region of interest" description="Disordered" evidence="1">
    <location>
        <begin position="1"/>
        <end position="29"/>
    </location>
</feature>
<feature type="compositionally biased region" description="Basic and acidic residues" evidence="1">
    <location>
        <begin position="9"/>
        <end position="20"/>
    </location>
</feature>
<dbReference type="InterPro" id="IPR021795">
    <property type="entry name" value="DUF3363"/>
</dbReference>
<evidence type="ECO:0000313" key="2">
    <source>
        <dbReference type="EMBL" id="MVZ98127.1"/>
    </source>
</evidence>
<dbReference type="EMBL" id="SDWJ01000002">
    <property type="protein sequence ID" value="MVZ98127.1"/>
    <property type="molecule type" value="Genomic_DNA"/>
</dbReference>
<organism evidence="2 3">
    <name type="scientific">Sphingorhabdus profundilacus</name>
    <dbReference type="NCBI Taxonomy" id="2509718"/>
    <lineage>
        <taxon>Bacteria</taxon>
        <taxon>Pseudomonadati</taxon>
        <taxon>Pseudomonadota</taxon>
        <taxon>Alphaproteobacteria</taxon>
        <taxon>Sphingomonadales</taxon>
        <taxon>Sphingomonadaceae</taxon>
        <taxon>Sphingorhabdus</taxon>
    </lineage>
</organism>
<proteinExistence type="predicted"/>
<dbReference type="AlphaFoldDB" id="A0A6I4LX51"/>
<keyword evidence="3" id="KW-1185">Reference proteome</keyword>
<dbReference type="Proteomes" id="UP000471147">
    <property type="component" value="Unassembled WGS sequence"/>
</dbReference>
<gene>
    <name evidence="2" type="ORF">EUU23_10525</name>
</gene>
<protein>
    <submittedName>
        <fullName evidence="2">DUF3363 domain-containing protein</fullName>
    </submittedName>
</protein>
<evidence type="ECO:0000313" key="3">
    <source>
        <dbReference type="Proteomes" id="UP000471147"/>
    </source>
</evidence>
<reference evidence="2 3" key="1">
    <citation type="submission" date="2019-01" db="EMBL/GenBank/DDBJ databases">
        <title>Sphingorhabdus lacus sp.nov., isolated from an oligotrophic freshwater lake.</title>
        <authorList>
            <person name="Park M."/>
        </authorList>
    </citation>
    <scope>NUCLEOTIDE SEQUENCE [LARGE SCALE GENOMIC DNA]</scope>
    <source>
        <strain evidence="2 3">IMCC26285</strain>
    </source>
</reference>
<name>A0A6I4LX51_9SPHN</name>
<evidence type="ECO:0000256" key="1">
    <source>
        <dbReference type="SAM" id="MobiDB-lite"/>
    </source>
</evidence>
<dbReference type="Pfam" id="PF11843">
    <property type="entry name" value="DUF3363"/>
    <property type="match status" value="2"/>
</dbReference>
<sequence>MPVSDDDFEIRPGRVRDRSSRSAKPKSLASQIRALSNKSGYVGITGHRGRATGRHARGRSAALAIRAHRGQRRVLVKARVVRHHGSRFSAAPLLRHIAYLKREGVSRDGADAAMFGNHDERADGTSFAERCADDRHHFRFIVSPEDAGELADVRAFTRELLSDMEADLGTRLDWVAVDHWNTDNPHIHILLRGKTENGQDLVIDKDYIREGMRGRAEARVTVELGLRSEHQIDQALAREVTADRLTSLDRRLQRMADNLGGVIDLRPAPPRPQSSMDRHLIGRAAKLERLGLATRIAAACWTLKHNLEPTLRQLGVRGDIIKAMHHAMNGVGINADPGRFFIHLNAVEEPVIGRLVERGLHDELTGEAYAVIDGADGQVHHLRFGDLDLSSDATPGAIVELKSWTDRRGRPGQSLWVQSDLPLDEQIIARGCTWLDRQLVSSDPVQSLGGFGSAIEQAKADRTEYLISQGLAARRGGRVVMDRGLLSTLRSRELAEACGAITAQTGLPHRPSAEGDVVSGIYRERLQLATGRFAMIDDGLCFELVPWRPQLDRQLGQHISGIVKAGGGIDWTLGRSRTLGV</sequence>
<accession>A0A6I4LX51</accession>